<feature type="region of interest" description="Disordered" evidence="11">
    <location>
        <begin position="756"/>
        <end position="777"/>
    </location>
</feature>
<dbReference type="Gene3D" id="2.30.29.30">
    <property type="entry name" value="Pleckstrin-homology domain (PH domain)/Phosphotyrosine-binding domain (PTB)"/>
    <property type="match status" value="1"/>
</dbReference>
<proteinExistence type="inferred from homology"/>
<dbReference type="GO" id="GO:0035101">
    <property type="term" value="C:FACT complex"/>
    <property type="evidence" value="ECO:0007669"/>
    <property type="project" value="UniProtKB-UniRule"/>
</dbReference>
<comment type="caution">
    <text evidence="15">The sequence shown here is derived from an EMBL/GenBank/DDBJ whole genome shotgun (WGS) entry which is preliminary data.</text>
</comment>
<dbReference type="InterPro" id="IPR033825">
    <property type="entry name" value="Spt16_M24"/>
</dbReference>
<feature type="region of interest" description="Disordered" evidence="11">
    <location>
        <begin position="937"/>
        <end position="1018"/>
    </location>
</feature>
<evidence type="ECO:0000256" key="6">
    <source>
        <dbReference type="ARBA" id="ARBA00023054"/>
    </source>
</evidence>
<sequence>MSAIVISSSQFKSRIGQLQARLASNDVNSANSILIVTGASDEENPYQKTTILHHWLLGYEFPSTLAYINAEKTIFIVSAAKAKYLSSLKSANCEIWERSKDAEHNKKLFLDLIELLKKDSRVGRFPKDAFDGKFVTEWETVFSDAKNELEFVDISASLSQSLEIKDASEIKNITHASKCSSFFMDHFQNEMVNVVDEEVKISHAKLSEKIDTRIDDDKIRNQLRKKADSDFDVSNIDWCYTPIIQSGGAFDLRPSATSNDNNLHDTGVVIASLGMRYKSYCSNIGRTFLIDPSKQMEQNYDFLLLLQKHIVSLLKPGVKANELHAGALDFVKKERPELEAHFTKNCGWSIGLDFRDSSFVLGPKCDREIHSNDTFSLTIGFQGLSDDKMRDSKSRNYALVLSDTIRVASTGVEFLTAYTKSRSDISFYFKDETETVKKEVLDLDDVKREGSVATNAANSKILKSKLRTETKNHDESEEQRQKQIQKELHEKRQREGLLRFSDTKSMDPNERKVIFKKYDSYIRETQIPSFVRDLKIHVDSKAQTIILPMQGRPVPFHINSYKNGSKNEEGEYTYLRLNFNSPGLGGNTAKKDEIPYEDDPDKEFVRTVTFRSKDTEHMNEVFKQISDLKKESVKRENERKQLADVVEQARLIEAKPGRLRRLDNIFVRPAPDTKRVPGSLSIHENGLRYQSPLKQDSKIDILFSNIKHLFFQPSKDELIVIIHIHLKTPLMIGGKKKAFDVQFYREATDMAIDETNGKRRGGARRYGDDDELEQEQMERRRKAALDKEFRRFGELIADSSNGLVDLDIPFRELGFQGVPFRSATFMIPTRDCLVQLSEPPFLVVTLSEIEVAHLERVQFGLKNFDLVLIFKDFSKPVVHINTIPMEVLEDVKSWLSDVDIPYSDSTINLNWLTIMKTLQQDPKQFFLDGGWSFLAGGGSDDEGSEESDEESDFEASDLDPSDEEVESEAYSDDDEGSGSDFSGSGSGSGSGSEDDSDADDWDEMDRKAAKADKMSNFD</sequence>
<feature type="compositionally biased region" description="Basic and acidic residues" evidence="11">
    <location>
        <begin position="466"/>
        <end position="492"/>
    </location>
</feature>
<dbReference type="GO" id="GO:0010468">
    <property type="term" value="P:regulation of gene expression"/>
    <property type="evidence" value="ECO:0007669"/>
    <property type="project" value="UniProtKB-ARBA"/>
</dbReference>
<dbReference type="InterPro" id="IPR013719">
    <property type="entry name" value="RTT106/SPT16-like_middle_dom"/>
</dbReference>
<dbReference type="Pfam" id="PF08512">
    <property type="entry name" value="Rttp106-like_middle"/>
    <property type="match status" value="1"/>
</dbReference>
<dbReference type="GO" id="GO:0006368">
    <property type="term" value="P:transcription elongation by RNA polymerase II"/>
    <property type="evidence" value="ECO:0007669"/>
    <property type="project" value="TreeGrafter"/>
</dbReference>
<dbReference type="Gene3D" id="2.30.29.210">
    <property type="entry name" value="FACT complex subunit Spt16p/Cdc68p"/>
    <property type="match status" value="1"/>
</dbReference>
<reference evidence="15" key="2">
    <citation type="submission" date="2021-01" db="EMBL/GenBank/DDBJ databases">
        <authorList>
            <person name="Schikora-Tamarit M.A."/>
        </authorList>
    </citation>
    <scope>NUCLEOTIDE SEQUENCE</scope>
    <source>
        <strain evidence="15">CBS2887</strain>
    </source>
</reference>
<evidence type="ECO:0000259" key="14">
    <source>
        <dbReference type="SMART" id="SM01287"/>
    </source>
</evidence>
<gene>
    <name evidence="15" type="ORF">WICPIJ_004352</name>
</gene>
<organism evidence="15 16">
    <name type="scientific">Wickerhamomyces pijperi</name>
    <name type="common">Yeast</name>
    <name type="synonym">Pichia pijperi</name>
    <dbReference type="NCBI Taxonomy" id="599730"/>
    <lineage>
        <taxon>Eukaryota</taxon>
        <taxon>Fungi</taxon>
        <taxon>Dikarya</taxon>
        <taxon>Ascomycota</taxon>
        <taxon>Saccharomycotina</taxon>
        <taxon>Saccharomycetes</taxon>
        <taxon>Phaffomycetales</taxon>
        <taxon>Wickerhamomycetaceae</taxon>
        <taxon>Wickerhamomyces</taxon>
    </lineage>
</organism>
<evidence type="ECO:0000256" key="7">
    <source>
        <dbReference type="ARBA" id="ARBA00023163"/>
    </source>
</evidence>
<reference evidence="15" key="1">
    <citation type="journal article" date="2021" name="Open Biol.">
        <title>Shared evolutionary footprints suggest mitochondrial oxidative damage underlies multiple complex I losses in fungi.</title>
        <authorList>
            <person name="Schikora-Tamarit M.A."/>
            <person name="Marcet-Houben M."/>
            <person name="Nosek J."/>
            <person name="Gabaldon T."/>
        </authorList>
    </citation>
    <scope>NUCLEOTIDE SEQUENCE</scope>
    <source>
        <strain evidence="15">CBS2887</strain>
    </source>
</reference>
<dbReference type="InterPro" id="IPR029148">
    <property type="entry name" value="FACT-SPT16_Nlobe"/>
</dbReference>
<evidence type="ECO:0000259" key="13">
    <source>
        <dbReference type="SMART" id="SM01286"/>
    </source>
</evidence>
<dbReference type="GO" id="GO:0031491">
    <property type="term" value="F:nucleosome binding"/>
    <property type="evidence" value="ECO:0007669"/>
    <property type="project" value="TreeGrafter"/>
</dbReference>
<comment type="function">
    <text evidence="10">Component of the FACT complex, a general chromatin factor that acts to reorganize nucleosomes. The FACT complex is involved in multiple processes that require DNA as a template such as mRNA elongation, DNA replication and DNA repair. During transcription elongation the FACT complex acts as a histone chaperone that both destabilizes and restores nucleosomal structure. It facilitates the passage of RNA polymerase II and transcription by promoting the dissociation of one histone H2A-H2B dimer from the nucleosome, then subsequently promotes the reestablishment of the nucleosome following the passage of RNA polymerase II.</text>
</comment>
<name>A0A9P8TMZ7_WICPI</name>
<accession>A0A9P8TMZ7</accession>
<dbReference type="InterPro" id="IPR011993">
    <property type="entry name" value="PH-like_dom_sf"/>
</dbReference>
<dbReference type="Proteomes" id="UP000774326">
    <property type="component" value="Unassembled WGS sequence"/>
</dbReference>
<dbReference type="Pfam" id="PF24824">
    <property type="entry name" value="PH_SPT16"/>
    <property type="match status" value="1"/>
</dbReference>
<keyword evidence="9 10" id="KW-0539">Nucleus</keyword>
<evidence type="ECO:0000256" key="5">
    <source>
        <dbReference type="ARBA" id="ARBA00023015"/>
    </source>
</evidence>
<keyword evidence="2 10" id="KW-0158">Chromosome</keyword>
<keyword evidence="3 10" id="KW-0235">DNA replication</keyword>
<dbReference type="InterPro" id="IPR040258">
    <property type="entry name" value="Spt16"/>
</dbReference>
<dbReference type="FunFam" id="3.90.230.10:FF:000005">
    <property type="entry name" value="FACT complex subunit spt16"/>
    <property type="match status" value="1"/>
</dbReference>
<keyword evidence="4 10" id="KW-0227">DNA damage</keyword>
<feature type="domain" description="FACT complex subunit SPT16 N-terminal lobe" evidence="12">
    <location>
        <begin position="6"/>
        <end position="158"/>
    </location>
</feature>
<comment type="subunit">
    <text evidence="10">Component of the FACT complex.</text>
</comment>
<dbReference type="InterPro" id="IPR000994">
    <property type="entry name" value="Pept_M24"/>
</dbReference>
<dbReference type="InterPro" id="IPR036005">
    <property type="entry name" value="Creatinase/aminopeptidase-like"/>
</dbReference>
<dbReference type="InterPro" id="IPR056595">
    <property type="entry name" value="Fact-SPT16_PH"/>
</dbReference>
<dbReference type="GO" id="GO:0006260">
    <property type="term" value="P:DNA replication"/>
    <property type="evidence" value="ECO:0007669"/>
    <property type="project" value="UniProtKB-KW"/>
</dbReference>
<dbReference type="FunFam" id="2.30.29.30:FF:000017">
    <property type="entry name" value="FACT complex subunit SPT16"/>
    <property type="match status" value="1"/>
</dbReference>
<feature type="domain" description="FACT complex subunit SPT16 middle" evidence="13">
    <location>
        <begin position="536"/>
        <end position="689"/>
    </location>
</feature>
<dbReference type="InterPro" id="IPR013953">
    <property type="entry name" value="FACT_SPT16_M"/>
</dbReference>
<dbReference type="Pfam" id="PF14826">
    <property type="entry name" value="FACT-Spt16_Nlob"/>
    <property type="match status" value="1"/>
</dbReference>
<keyword evidence="6" id="KW-0175">Coiled coil</keyword>
<evidence type="ECO:0000256" key="10">
    <source>
        <dbReference type="RuleBase" id="RU367052"/>
    </source>
</evidence>
<dbReference type="PANTHER" id="PTHR13980">
    <property type="entry name" value="CDC68 RELATED"/>
    <property type="match status" value="1"/>
</dbReference>
<dbReference type="EMBL" id="JAEUBG010002365">
    <property type="protein sequence ID" value="KAH3684665.1"/>
    <property type="molecule type" value="Genomic_DNA"/>
</dbReference>
<protein>
    <recommendedName>
        <fullName evidence="10">FACT complex subunit</fullName>
    </recommendedName>
</protein>
<dbReference type="PANTHER" id="PTHR13980:SF15">
    <property type="entry name" value="FACT COMPLEX SUBUNIT SPT16"/>
    <property type="match status" value="1"/>
</dbReference>
<dbReference type="SMART" id="SM01287">
    <property type="entry name" value="Rtt106"/>
    <property type="match status" value="1"/>
</dbReference>
<evidence type="ECO:0000313" key="16">
    <source>
        <dbReference type="Proteomes" id="UP000774326"/>
    </source>
</evidence>
<feature type="region of interest" description="Disordered" evidence="11">
    <location>
        <begin position="463"/>
        <end position="492"/>
    </location>
</feature>
<dbReference type="Gene3D" id="2.30.29.150">
    <property type="match status" value="1"/>
</dbReference>
<evidence type="ECO:0000313" key="15">
    <source>
        <dbReference type="EMBL" id="KAH3684665.1"/>
    </source>
</evidence>
<dbReference type="FunFam" id="2.30.29.210:FF:000001">
    <property type="entry name" value="FACT complex subunit spt16"/>
    <property type="match status" value="1"/>
</dbReference>
<keyword evidence="5 10" id="KW-0805">Transcription regulation</keyword>
<feature type="compositionally biased region" description="Basic and acidic residues" evidence="11">
    <location>
        <begin position="1004"/>
        <end position="1018"/>
    </location>
</feature>
<evidence type="ECO:0000256" key="1">
    <source>
        <dbReference type="ARBA" id="ARBA00010779"/>
    </source>
</evidence>
<dbReference type="CDD" id="cd01091">
    <property type="entry name" value="CDC68-like"/>
    <property type="match status" value="1"/>
</dbReference>
<dbReference type="Pfam" id="PF08644">
    <property type="entry name" value="SPT16"/>
    <property type="match status" value="1"/>
</dbReference>
<dbReference type="InterPro" id="IPR029149">
    <property type="entry name" value="Creatin/AminoP/Spt16_N"/>
</dbReference>
<dbReference type="AlphaFoldDB" id="A0A9P8TMZ7"/>
<dbReference type="SMART" id="SM01285">
    <property type="entry name" value="FACT-Spt16_Nlob"/>
    <property type="match status" value="1"/>
</dbReference>
<keyword evidence="7 10" id="KW-0804">Transcription</keyword>
<feature type="compositionally biased region" description="Acidic residues" evidence="11">
    <location>
        <begin position="992"/>
        <end position="1003"/>
    </location>
</feature>
<dbReference type="OrthoDB" id="10251642at2759"/>
<evidence type="ECO:0000256" key="11">
    <source>
        <dbReference type="SAM" id="MobiDB-lite"/>
    </source>
</evidence>
<keyword evidence="16" id="KW-1185">Reference proteome</keyword>
<feature type="compositionally biased region" description="Acidic residues" evidence="11">
    <location>
        <begin position="939"/>
        <end position="977"/>
    </location>
</feature>
<comment type="subcellular location">
    <subcellularLocation>
        <location evidence="10">Nucleus</location>
    </subcellularLocation>
    <subcellularLocation>
        <location evidence="10">Chromosome</location>
    </subcellularLocation>
</comment>
<evidence type="ECO:0000256" key="9">
    <source>
        <dbReference type="ARBA" id="ARBA00023242"/>
    </source>
</evidence>
<evidence type="ECO:0000256" key="4">
    <source>
        <dbReference type="ARBA" id="ARBA00022763"/>
    </source>
</evidence>
<comment type="similarity">
    <text evidence="1 10">Belongs to the peptidase M24 family. SPT16 subfamily.</text>
</comment>
<dbReference type="SUPFAM" id="SSF55920">
    <property type="entry name" value="Creatinase/aminopeptidase"/>
    <property type="match status" value="1"/>
</dbReference>
<dbReference type="Gene3D" id="3.90.230.10">
    <property type="entry name" value="Creatinase/methionine aminopeptidase superfamily"/>
    <property type="match status" value="1"/>
</dbReference>
<dbReference type="Gene3D" id="3.40.350.10">
    <property type="entry name" value="Creatinase/prolidase N-terminal domain"/>
    <property type="match status" value="1"/>
</dbReference>
<dbReference type="GO" id="GO:0006281">
    <property type="term" value="P:DNA repair"/>
    <property type="evidence" value="ECO:0007669"/>
    <property type="project" value="UniProtKB-UniRule"/>
</dbReference>
<evidence type="ECO:0000256" key="3">
    <source>
        <dbReference type="ARBA" id="ARBA00022705"/>
    </source>
</evidence>
<dbReference type="SMART" id="SM01286">
    <property type="entry name" value="SPT16"/>
    <property type="match status" value="1"/>
</dbReference>
<feature type="domain" description="Histone chaperone RTT106/FACT complex subunit SPT16-like middle" evidence="14">
    <location>
        <begin position="815"/>
        <end position="905"/>
    </location>
</feature>
<dbReference type="Pfam" id="PF00557">
    <property type="entry name" value="Peptidase_M24"/>
    <property type="match status" value="1"/>
</dbReference>
<evidence type="ECO:0000256" key="2">
    <source>
        <dbReference type="ARBA" id="ARBA00022454"/>
    </source>
</evidence>
<evidence type="ECO:0000256" key="8">
    <source>
        <dbReference type="ARBA" id="ARBA00023204"/>
    </source>
</evidence>
<keyword evidence="8 10" id="KW-0234">DNA repair</keyword>
<evidence type="ECO:0000259" key="12">
    <source>
        <dbReference type="SMART" id="SM01285"/>
    </source>
</evidence>